<gene>
    <name evidence="3" type="ORF">UFOPK2996_01020</name>
</gene>
<dbReference type="SUPFAM" id="SSF51556">
    <property type="entry name" value="Metallo-dependent hydrolases"/>
    <property type="match status" value="1"/>
</dbReference>
<dbReference type="Gene3D" id="3.20.20.140">
    <property type="entry name" value="Metal-dependent hydrolases"/>
    <property type="match status" value="1"/>
</dbReference>
<dbReference type="AlphaFoldDB" id="A0A6J6XY18"/>
<dbReference type="EMBL" id="CAFAAH010000137">
    <property type="protein sequence ID" value="CAB4800086.1"/>
    <property type="molecule type" value="Genomic_DNA"/>
</dbReference>
<dbReference type="PANTHER" id="PTHR21240">
    <property type="entry name" value="2-AMINO-3-CARBOXYLMUCONATE-6-SEMIALDEHYDE DECARBOXYLASE"/>
    <property type="match status" value="1"/>
</dbReference>
<feature type="domain" description="Amidohydrolase-related" evidence="2">
    <location>
        <begin position="15"/>
        <end position="198"/>
    </location>
</feature>
<accession>A0A6J6XY18</accession>
<dbReference type="InterPro" id="IPR032466">
    <property type="entry name" value="Metal_Hydrolase"/>
</dbReference>
<dbReference type="PANTHER" id="PTHR21240:SF28">
    <property type="entry name" value="ISO-OROTATE DECARBOXYLASE (EUROFUNG)"/>
    <property type="match status" value="1"/>
</dbReference>
<dbReference type="Pfam" id="PF04909">
    <property type="entry name" value="Amidohydro_2"/>
    <property type="match status" value="1"/>
</dbReference>
<proteinExistence type="predicted"/>
<dbReference type="InterPro" id="IPR032465">
    <property type="entry name" value="ACMSD"/>
</dbReference>
<dbReference type="GO" id="GO:0005737">
    <property type="term" value="C:cytoplasm"/>
    <property type="evidence" value="ECO:0007669"/>
    <property type="project" value="TreeGrafter"/>
</dbReference>
<sequence>MRPAAAFTANGPRTPADPIFDPFWARVNESGITVVVHAADSGYVANGYAAEGFAATFEGADRPSINMLTMERAIYDFLASLIFDRLFTRFPNIRIASVENGSEFLPDLFRKLTSTHKRIPGFFPEDPIETFRRNIWINPFWEDNPYEIASLVGEDRVIFGSDWPHIEGMPTPLNYAAELKEFPEATRRLIMRDNAVALTELRPSV</sequence>
<reference evidence="3" key="1">
    <citation type="submission" date="2020-05" db="EMBL/GenBank/DDBJ databases">
        <authorList>
            <person name="Chiriac C."/>
            <person name="Salcher M."/>
            <person name="Ghai R."/>
            <person name="Kavagutti S V."/>
        </authorList>
    </citation>
    <scope>NUCLEOTIDE SEQUENCE</scope>
</reference>
<dbReference type="GO" id="GO:0019748">
    <property type="term" value="P:secondary metabolic process"/>
    <property type="evidence" value="ECO:0007669"/>
    <property type="project" value="TreeGrafter"/>
</dbReference>
<name>A0A6J6XY18_9ZZZZ</name>
<protein>
    <submittedName>
        <fullName evidence="3">Unannotated protein</fullName>
    </submittedName>
</protein>
<keyword evidence="1" id="KW-0456">Lyase</keyword>
<evidence type="ECO:0000256" key="1">
    <source>
        <dbReference type="ARBA" id="ARBA00023239"/>
    </source>
</evidence>
<evidence type="ECO:0000259" key="2">
    <source>
        <dbReference type="Pfam" id="PF04909"/>
    </source>
</evidence>
<dbReference type="GO" id="GO:0016787">
    <property type="term" value="F:hydrolase activity"/>
    <property type="evidence" value="ECO:0007669"/>
    <property type="project" value="InterPro"/>
</dbReference>
<dbReference type="InterPro" id="IPR006680">
    <property type="entry name" value="Amidohydro-rel"/>
</dbReference>
<evidence type="ECO:0000313" key="3">
    <source>
        <dbReference type="EMBL" id="CAB4800086.1"/>
    </source>
</evidence>
<organism evidence="3">
    <name type="scientific">freshwater metagenome</name>
    <dbReference type="NCBI Taxonomy" id="449393"/>
    <lineage>
        <taxon>unclassified sequences</taxon>
        <taxon>metagenomes</taxon>
        <taxon>ecological metagenomes</taxon>
    </lineage>
</organism>
<dbReference type="GO" id="GO:0016831">
    <property type="term" value="F:carboxy-lyase activity"/>
    <property type="evidence" value="ECO:0007669"/>
    <property type="project" value="InterPro"/>
</dbReference>